<reference evidence="1" key="2">
    <citation type="journal article" date="2015" name="Data Brief">
        <title>Shoot transcriptome of the giant reed, Arundo donax.</title>
        <authorList>
            <person name="Barrero R.A."/>
            <person name="Guerrero F.D."/>
            <person name="Moolhuijzen P."/>
            <person name="Goolsby J.A."/>
            <person name="Tidwell J."/>
            <person name="Bellgard S.E."/>
            <person name="Bellgard M.I."/>
        </authorList>
    </citation>
    <scope>NUCLEOTIDE SEQUENCE</scope>
    <source>
        <tissue evidence="1">Shoot tissue taken approximately 20 cm above the soil surface</tissue>
    </source>
</reference>
<proteinExistence type="predicted"/>
<protein>
    <submittedName>
        <fullName evidence="1">Uncharacterized protein</fullName>
    </submittedName>
</protein>
<name>A0A0A8Y1W9_ARUDO</name>
<sequence length="18" mass="1796">MSCHGCRGPLASPPNVGL</sequence>
<reference evidence="1" key="1">
    <citation type="submission" date="2014-09" db="EMBL/GenBank/DDBJ databases">
        <authorList>
            <person name="Magalhaes I.L.F."/>
            <person name="Oliveira U."/>
            <person name="Santos F.R."/>
            <person name="Vidigal T.H.D.A."/>
            <person name="Brescovit A.D."/>
            <person name="Santos A.J."/>
        </authorList>
    </citation>
    <scope>NUCLEOTIDE SEQUENCE</scope>
    <source>
        <tissue evidence="1">Shoot tissue taken approximately 20 cm above the soil surface</tissue>
    </source>
</reference>
<accession>A0A0A8Y1W9</accession>
<dbReference type="EMBL" id="GBRH01278740">
    <property type="protein sequence ID" value="JAD19155.1"/>
    <property type="molecule type" value="Transcribed_RNA"/>
</dbReference>
<dbReference type="AlphaFoldDB" id="A0A0A8Y1W9"/>
<dbReference type="NCBIfam" id="TIGR01053">
    <property type="entry name" value="LSD1"/>
    <property type="match status" value="1"/>
</dbReference>
<organism evidence="1">
    <name type="scientific">Arundo donax</name>
    <name type="common">Giant reed</name>
    <name type="synonym">Donax arundinaceus</name>
    <dbReference type="NCBI Taxonomy" id="35708"/>
    <lineage>
        <taxon>Eukaryota</taxon>
        <taxon>Viridiplantae</taxon>
        <taxon>Streptophyta</taxon>
        <taxon>Embryophyta</taxon>
        <taxon>Tracheophyta</taxon>
        <taxon>Spermatophyta</taxon>
        <taxon>Magnoliopsida</taxon>
        <taxon>Liliopsida</taxon>
        <taxon>Poales</taxon>
        <taxon>Poaceae</taxon>
        <taxon>PACMAD clade</taxon>
        <taxon>Arundinoideae</taxon>
        <taxon>Arundineae</taxon>
        <taxon>Arundo</taxon>
    </lineage>
</organism>
<evidence type="ECO:0000313" key="1">
    <source>
        <dbReference type="EMBL" id="JAD19155.1"/>
    </source>
</evidence>